<evidence type="ECO:0000313" key="2">
    <source>
        <dbReference type="Proteomes" id="UP000282892"/>
    </source>
</evidence>
<dbReference type="EMBL" id="CP022572">
    <property type="protein sequence ID" value="AZU61694.1"/>
    <property type="molecule type" value="Genomic_DNA"/>
</dbReference>
<keyword evidence="2" id="KW-1185">Reference proteome</keyword>
<gene>
    <name evidence="1" type="ORF">CHR53_10615</name>
</gene>
<dbReference type="KEGG" id="nmk:CHR53_10615"/>
<evidence type="ECO:0000313" key="1">
    <source>
        <dbReference type="EMBL" id="AZU61694.1"/>
    </source>
</evidence>
<dbReference type="STRING" id="1193713.GCA_001636315_04545"/>
<proteinExistence type="predicted"/>
<accession>A0A3Q9QYF6</accession>
<name>A0A3Q9QYF6_9BACI</name>
<reference evidence="1 2" key="1">
    <citation type="submission" date="2017-07" db="EMBL/GenBank/DDBJ databases">
        <title>The complete genome sequence of Bacillus mesonae strain H20-5, an efficient strain improving plant abiotic stress resistance.</title>
        <authorList>
            <person name="Kim S.Y."/>
            <person name="Song H."/>
            <person name="Sang M.K."/>
            <person name="Weon H.-Y."/>
            <person name="Song J."/>
        </authorList>
    </citation>
    <scope>NUCLEOTIDE SEQUENCE [LARGE SCALE GENOMIC DNA]</scope>
    <source>
        <strain evidence="1 2">H20-5</strain>
    </source>
</reference>
<sequence>METAGFFGFLKSIVQKINKFKGWFGKSQVIKKTKKEDLYINWGLGIESPYYLSTKFSIDHQSITINGCQTTHNHSWPIKYSIVKTNKLGTSIQCFDSVLIFGNYSDNEFNHTFTIPNGTDYQLEVFNYYKYHSTGQVKMIKKDNLKVG</sequence>
<dbReference type="Proteomes" id="UP000282892">
    <property type="component" value="Chromosome"/>
</dbReference>
<dbReference type="AlphaFoldDB" id="A0A3Q9QYF6"/>
<protein>
    <submittedName>
        <fullName evidence="1">Uncharacterized protein</fullName>
    </submittedName>
</protein>
<organism evidence="1 2">
    <name type="scientific">Neobacillus mesonae</name>
    <dbReference type="NCBI Taxonomy" id="1193713"/>
    <lineage>
        <taxon>Bacteria</taxon>
        <taxon>Bacillati</taxon>
        <taxon>Bacillota</taxon>
        <taxon>Bacilli</taxon>
        <taxon>Bacillales</taxon>
        <taxon>Bacillaceae</taxon>
        <taxon>Neobacillus</taxon>
    </lineage>
</organism>